<comment type="caution">
    <text evidence="1">The sequence shown here is derived from an EMBL/GenBank/DDBJ whole genome shotgun (WGS) entry which is preliminary data.</text>
</comment>
<gene>
    <name evidence="1" type="ORF">EZS28_034869</name>
</gene>
<feature type="non-terminal residue" evidence="1">
    <location>
        <position position="357"/>
    </location>
</feature>
<organism evidence="1 2">
    <name type="scientific">Streblomastix strix</name>
    <dbReference type="NCBI Taxonomy" id="222440"/>
    <lineage>
        <taxon>Eukaryota</taxon>
        <taxon>Metamonada</taxon>
        <taxon>Preaxostyla</taxon>
        <taxon>Oxymonadida</taxon>
        <taxon>Streblomastigidae</taxon>
        <taxon>Streblomastix</taxon>
    </lineage>
</organism>
<sequence>MPSTFGSNTFGGIFGIQKKDPNNDWMTRISDQIMKIMKERICPLIHLNCHPDLNCQQCINVPQSPAILELKSAVFKALFDASYNNEFKNMLVKDNNIIPHLTHPLIQFASYSQLDKKSDSQEQHNQQKSESTSSLSLITQSIDLLDRLISYNNICKVVINTPNALHSLSTLTCYKINIHFSQENDQLSFKIRNSSRWCLQQIHQFGETSAQSELINARYVGVLVITISTASGSGEEQDLEISNGLDFISDFLSNLNKGRSDYEPSFPPQPLLARRSDEQIEEEGGNEEIESQLIKKGDQYYYIKSQANRAKGAILNYFIEQDNRKPDCDSLFHLPSSTVYGVAIGKEKDKKTLKIWP</sequence>
<reference evidence="1 2" key="1">
    <citation type="submission" date="2019-03" db="EMBL/GenBank/DDBJ databases">
        <title>Single cell metagenomics reveals metabolic interactions within the superorganism composed of flagellate Streblomastix strix and complex community of Bacteroidetes bacteria on its surface.</title>
        <authorList>
            <person name="Treitli S.C."/>
            <person name="Kolisko M."/>
            <person name="Husnik F."/>
            <person name="Keeling P."/>
            <person name="Hampl V."/>
        </authorList>
    </citation>
    <scope>NUCLEOTIDE SEQUENCE [LARGE SCALE GENOMIC DNA]</scope>
    <source>
        <strain evidence="1">ST1C</strain>
    </source>
</reference>
<evidence type="ECO:0000313" key="1">
    <source>
        <dbReference type="EMBL" id="KAA6369604.1"/>
    </source>
</evidence>
<accession>A0A5J4UHG3</accession>
<evidence type="ECO:0000313" key="2">
    <source>
        <dbReference type="Proteomes" id="UP000324800"/>
    </source>
</evidence>
<protein>
    <submittedName>
        <fullName evidence="1">Uncharacterized protein</fullName>
    </submittedName>
</protein>
<name>A0A5J4UHG3_9EUKA</name>
<proteinExistence type="predicted"/>
<dbReference type="AlphaFoldDB" id="A0A5J4UHG3"/>
<dbReference type="Proteomes" id="UP000324800">
    <property type="component" value="Unassembled WGS sequence"/>
</dbReference>
<dbReference type="EMBL" id="SNRW01016206">
    <property type="protein sequence ID" value="KAA6369604.1"/>
    <property type="molecule type" value="Genomic_DNA"/>
</dbReference>